<accession>A0ABM8KNN4</accession>
<dbReference type="Proteomes" id="UP000474567">
    <property type="component" value="Unassembled WGS sequence"/>
</dbReference>
<gene>
    <name evidence="1" type="ORF">FLACOL7796_04064</name>
</gene>
<keyword evidence="2" id="KW-1185">Reference proteome</keyword>
<name>A0ABM8KNN4_9FLAO</name>
<dbReference type="EMBL" id="CADCST010000125">
    <property type="protein sequence ID" value="CAA9202045.1"/>
    <property type="molecule type" value="Genomic_DNA"/>
</dbReference>
<proteinExistence type="predicted"/>
<evidence type="ECO:0000313" key="2">
    <source>
        <dbReference type="Proteomes" id="UP000474567"/>
    </source>
</evidence>
<organism evidence="1 2">
    <name type="scientific">Flavobacterium collinsii</name>
    <dbReference type="NCBI Taxonomy" id="1114861"/>
    <lineage>
        <taxon>Bacteria</taxon>
        <taxon>Pseudomonadati</taxon>
        <taxon>Bacteroidota</taxon>
        <taxon>Flavobacteriia</taxon>
        <taxon>Flavobacteriales</taxon>
        <taxon>Flavobacteriaceae</taxon>
        <taxon>Flavobacterium</taxon>
    </lineage>
</organism>
<evidence type="ECO:0000313" key="1">
    <source>
        <dbReference type="EMBL" id="CAA9202045.1"/>
    </source>
</evidence>
<protein>
    <submittedName>
        <fullName evidence="1">Uncharacterized protein</fullName>
    </submittedName>
</protein>
<comment type="caution">
    <text evidence="1">The sequence shown here is derived from an EMBL/GenBank/DDBJ whole genome shotgun (WGS) entry which is preliminary data.</text>
</comment>
<sequence>MMILVKLILSKIKLSKIKLSKIKLSNSFKFSKCGFEKGCERLGLMYQCYSCNHVEITIVNTLFHKVKFGLQKAILIVFEMTTSGKILSSVQVGKRYGISQTRACFFMRKVRVAMKSR</sequence>
<reference evidence="1 2" key="1">
    <citation type="submission" date="2020-02" db="EMBL/GenBank/DDBJ databases">
        <authorList>
            <person name="Criscuolo A."/>
        </authorList>
    </citation>
    <scope>NUCLEOTIDE SEQUENCE [LARGE SCALE GENOMIC DNA]</scope>
    <source>
        <strain evidence="1">CECT7796</strain>
    </source>
</reference>